<keyword evidence="4" id="KW-1185">Reference proteome</keyword>
<evidence type="ECO:0000256" key="1">
    <source>
        <dbReference type="SAM" id="Phobius"/>
    </source>
</evidence>
<keyword evidence="1" id="KW-0472">Membrane</keyword>
<organism evidence="3 4">
    <name type="scientific">Acetatifactor muris</name>
    <dbReference type="NCBI Taxonomy" id="879566"/>
    <lineage>
        <taxon>Bacteria</taxon>
        <taxon>Bacillati</taxon>
        <taxon>Bacillota</taxon>
        <taxon>Clostridia</taxon>
        <taxon>Lachnospirales</taxon>
        <taxon>Lachnospiraceae</taxon>
        <taxon>Acetatifactor</taxon>
    </lineage>
</organism>
<evidence type="ECO:0000313" key="4">
    <source>
        <dbReference type="Proteomes" id="UP000236311"/>
    </source>
</evidence>
<name>A0A2K4ZLR0_9FIRM</name>
<evidence type="ECO:0000259" key="2">
    <source>
        <dbReference type="Pfam" id="PF14478"/>
    </source>
</evidence>
<evidence type="ECO:0000313" key="3">
    <source>
        <dbReference type="EMBL" id="SOY31427.1"/>
    </source>
</evidence>
<dbReference type="InterPro" id="IPR027954">
    <property type="entry name" value="Transcobalamin-like_C"/>
</dbReference>
<gene>
    <name evidence="3" type="ORF">AMURIS_04170</name>
</gene>
<dbReference type="Pfam" id="PF14478">
    <property type="entry name" value="DUF4430"/>
    <property type="match status" value="1"/>
</dbReference>
<accession>A0A2K4ZLR0</accession>
<dbReference type="AlphaFoldDB" id="A0A2K4ZLR0"/>
<dbReference type="EMBL" id="OFSM01000025">
    <property type="protein sequence ID" value="SOY31427.1"/>
    <property type="molecule type" value="Genomic_DNA"/>
</dbReference>
<dbReference type="OrthoDB" id="1906526at2"/>
<feature type="transmembrane region" description="Helical" evidence="1">
    <location>
        <begin position="12"/>
        <end position="33"/>
    </location>
</feature>
<dbReference type="Gene3D" id="2.170.130.30">
    <property type="match status" value="1"/>
</dbReference>
<keyword evidence="1" id="KW-1133">Transmembrane helix</keyword>
<keyword evidence="1" id="KW-0812">Transmembrane</keyword>
<reference evidence="3 4" key="1">
    <citation type="submission" date="2018-01" db="EMBL/GenBank/DDBJ databases">
        <authorList>
            <person name="Gaut B.S."/>
            <person name="Morton B.R."/>
            <person name="Clegg M.T."/>
            <person name="Duvall M.R."/>
        </authorList>
    </citation>
    <scope>NUCLEOTIDE SEQUENCE [LARGE SCALE GENOMIC DNA]</scope>
    <source>
        <strain evidence="3">GP69</strain>
    </source>
</reference>
<feature type="domain" description="Transcobalamin-like C-terminal" evidence="2">
    <location>
        <begin position="80"/>
        <end position="130"/>
    </location>
</feature>
<sequence length="140" mass="15478">MSSKSSSGNKKIVIGIIVLVVLIGLFAILYSVFREKPVEGSKSITIEVVNQAEEKTSYELKTDVEYLRQAMEEAEGLTFSGTESEYGMMVETVNDETADYNVDGAYWGFFVNGEYCNYGIDTQPVEDGDVFSIVYTTSGE</sequence>
<dbReference type="Proteomes" id="UP000236311">
    <property type="component" value="Unassembled WGS sequence"/>
</dbReference>
<protein>
    <recommendedName>
        <fullName evidence="2">Transcobalamin-like C-terminal domain-containing protein</fullName>
    </recommendedName>
</protein>
<dbReference type="RefSeq" id="WP_103241435.1">
    <property type="nucleotide sequence ID" value="NZ_JANJZD010000025.1"/>
</dbReference>
<proteinExistence type="predicted"/>